<gene>
    <name evidence="8" type="ORF">CARG_04790</name>
</gene>
<evidence type="ECO:0000313" key="8">
    <source>
        <dbReference type="EMBL" id="AGU15097.1"/>
    </source>
</evidence>
<keyword evidence="9" id="KW-1185">Reference proteome</keyword>
<dbReference type="PANTHER" id="PTHR30532:SF24">
    <property type="entry name" value="FERRIC ENTEROBACTIN-BINDING PERIPLASMIC PROTEIN FEPB"/>
    <property type="match status" value="1"/>
</dbReference>
<comment type="subcellular location">
    <subcellularLocation>
        <location evidence="1">Cell envelope</location>
    </subcellularLocation>
</comment>
<dbReference type="Gene3D" id="3.40.50.1980">
    <property type="entry name" value="Nitrogenase molybdenum iron protein domain"/>
    <property type="match status" value="2"/>
</dbReference>
<reference evidence="8 9" key="1">
    <citation type="journal article" date="2013" name="Genome Announc.">
        <title>Whole-Genome Sequence of the Clinical Strain Corynebacterium argentoratense DSM 44202, Isolated from a Human Throat Specimen.</title>
        <authorList>
            <person name="Bomholt C."/>
            <person name="Glaub A."/>
            <person name="Gravermann K."/>
            <person name="Albersmeier A."/>
            <person name="Brinkrolf K."/>
            <person name="Ruckert C."/>
            <person name="Tauch A."/>
        </authorList>
    </citation>
    <scope>NUCLEOTIDE SEQUENCE [LARGE SCALE GENOMIC DNA]</scope>
    <source>
        <strain evidence="8">DSM 44202</strain>
    </source>
</reference>
<dbReference type="eggNOG" id="COG4592">
    <property type="taxonomic scope" value="Bacteria"/>
</dbReference>
<feature type="region of interest" description="Disordered" evidence="5">
    <location>
        <begin position="26"/>
        <end position="50"/>
    </location>
</feature>
<evidence type="ECO:0000256" key="6">
    <source>
        <dbReference type="SAM" id="SignalP"/>
    </source>
</evidence>
<name>U3GZA2_9CORY</name>
<dbReference type="FunFam" id="3.40.50.1980:FF:000009">
    <property type="entry name" value="Iron-enterobactin transporter periplasmic binding protein"/>
    <property type="match status" value="1"/>
</dbReference>
<dbReference type="GO" id="GO:1901678">
    <property type="term" value="P:iron coordination entity transport"/>
    <property type="evidence" value="ECO:0007669"/>
    <property type="project" value="UniProtKB-ARBA"/>
</dbReference>
<dbReference type="AlphaFoldDB" id="U3GZA2"/>
<dbReference type="PANTHER" id="PTHR30532">
    <property type="entry name" value="IRON III DICITRATE-BINDING PERIPLASMIC PROTEIN"/>
    <property type="match status" value="1"/>
</dbReference>
<feature type="compositionally biased region" description="Low complexity" evidence="5">
    <location>
        <begin position="26"/>
        <end position="47"/>
    </location>
</feature>
<feature type="domain" description="Fe/B12 periplasmic-binding" evidence="7">
    <location>
        <begin position="68"/>
        <end position="335"/>
    </location>
</feature>
<dbReference type="NCBIfam" id="NF008200">
    <property type="entry name" value="PRK10957.1"/>
    <property type="match status" value="1"/>
</dbReference>
<dbReference type="PROSITE" id="PS50983">
    <property type="entry name" value="FE_B12_PBP"/>
    <property type="match status" value="1"/>
</dbReference>
<evidence type="ECO:0000256" key="3">
    <source>
        <dbReference type="ARBA" id="ARBA00022448"/>
    </source>
</evidence>
<evidence type="ECO:0000256" key="2">
    <source>
        <dbReference type="ARBA" id="ARBA00008814"/>
    </source>
</evidence>
<evidence type="ECO:0000256" key="5">
    <source>
        <dbReference type="SAM" id="MobiDB-lite"/>
    </source>
</evidence>
<dbReference type="EMBL" id="CP006365">
    <property type="protein sequence ID" value="AGU15097.1"/>
    <property type="molecule type" value="Genomic_DNA"/>
</dbReference>
<accession>U3GZA2</accession>
<dbReference type="PROSITE" id="PS51257">
    <property type="entry name" value="PROKAR_LIPOPROTEIN"/>
    <property type="match status" value="1"/>
</dbReference>
<protein>
    <recommendedName>
        <fullName evidence="7">Fe/B12 periplasmic-binding domain-containing protein</fullName>
    </recommendedName>
</protein>
<comment type="similarity">
    <text evidence="2">Belongs to the bacterial solute-binding protein 8 family.</text>
</comment>
<dbReference type="InterPro" id="IPR051313">
    <property type="entry name" value="Bact_iron-sidero_bind"/>
</dbReference>
<dbReference type="KEGG" id="caz:CARG_04790"/>
<sequence length="335" mass="35308">MHSRRLAALGLAGILSLGLVACSEESGSSSSGKAATNTSSSSAAAGADEMRTVTDARGTVEIPAKPKRIVSTSVVLTGTLLSLDAPVIGTSGSKPNTPGFDEHGWFDQWANIADERGVEPLFDSGNLDVEKIIAEDPDLIVVSATGGDSFAEQYDQLAAVAPTVVVDYNSHGWEEVTTTLGDLLNLQDKAAQVIKDFDSKVADAKKSITPPAEPVDIAVYSGNKGLNVGLPTAPQAKILEEVGVKVADTGVTAEKGRTDFAFTSEEQANQALTAEQILLVGNDQSDVDALLADQRFQNIPAVKNKQVYALGDPSFKLDYYAALDMLNHVVDIYKK</sequence>
<keyword evidence="3" id="KW-0813">Transport</keyword>
<evidence type="ECO:0000256" key="1">
    <source>
        <dbReference type="ARBA" id="ARBA00004196"/>
    </source>
</evidence>
<dbReference type="HOGENOM" id="CLU_038034_4_0_11"/>
<dbReference type="InterPro" id="IPR002491">
    <property type="entry name" value="ABC_transptr_periplasmic_BD"/>
</dbReference>
<dbReference type="STRING" id="1348662.CARG_04790"/>
<keyword evidence="4 6" id="KW-0732">Signal</keyword>
<dbReference type="Proteomes" id="UP000016943">
    <property type="component" value="Chromosome"/>
</dbReference>
<dbReference type="SUPFAM" id="SSF53807">
    <property type="entry name" value="Helical backbone' metal receptor"/>
    <property type="match status" value="1"/>
</dbReference>
<dbReference type="Pfam" id="PF01497">
    <property type="entry name" value="Peripla_BP_2"/>
    <property type="match status" value="1"/>
</dbReference>
<feature type="chain" id="PRO_5039397274" description="Fe/B12 periplasmic-binding domain-containing protein" evidence="6">
    <location>
        <begin position="22"/>
        <end position="335"/>
    </location>
</feature>
<dbReference type="GO" id="GO:0030288">
    <property type="term" value="C:outer membrane-bounded periplasmic space"/>
    <property type="evidence" value="ECO:0007669"/>
    <property type="project" value="TreeGrafter"/>
</dbReference>
<feature type="signal peptide" evidence="6">
    <location>
        <begin position="1"/>
        <end position="21"/>
    </location>
</feature>
<evidence type="ECO:0000256" key="4">
    <source>
        <dbReference type="ARBA" id="ARBA00022729"/>
    </source>
</evidence>
<dbReference type="PATRIC" id="fig|1348662.3.peg.941"/>
<proteinExistence type="inferred from homology"/>
<evidence type="ECO:0000313" key="9">
    <source>
        <dbReference type="Proteomes" id="UP000016943"/>
    </source>
</evidence>
<organism evidence="8 9">
    <name type="scientific">Corynebacterium argentoratense DSM 44202</name>
    <dbReference type="NCBI Taxonomy" id="1348662"/>
    <lineage>
        <taxon>Bacteria</taxon>
        <taxon>Bacillati</taxon>
        <taxon>Actinomycetota</taxon>
        <taxon>Actinomycetes</taxon>
        <taxon>Mycobacteriales</taxon>
        <taxon>Corynebacteriaceae</taxon>
        <taxon>Corynebacterium</taxon>
    </lineage>
</organism>
<evidence type="ECO:0000259" key="7">
    <source>
        <dbReference type="PROSITE" id="PS50983"/>
    </source>
</evidence>